<dbReference type="EMBL" id="GHWJ01010755">
    <property type="protein sequence ID" value="NOV43492.1"/>
    <property type="molecule type" value="Transcribed_RNA"/>
</dbReference>
<proteinExistence type="predicted"/>
<keyword evidence="1" id="KW-1133">Transmembrane helix</keyword>
<accession>A0A6M2DBH7</accession>
<reference evidence="2" key="1">
    <citation type="submission" date="2019-09" db="EMBL/GenBank/DDBJ databases">
        <title>Organ-specific transcriptomic study of the physiology of the cattle tick, Rhipicephalus microplus.</title>
        <authorList>
            <person name="Tirloni L."/>
            <person name="Braz G."/>
            <person name="Gandara A.C.P."/>
            <person name="Sabadin G.A."/>
            <person name="da Silva R.M."/>
            <person name="Guizzo M.G."/>
            <person name="Machado J.A."/>
            <person name="Costa E.P."/>
            <person name="Gomes H.F."/>
            <person name="Moraes J."/>
            <person name="Mota M.B.S."/>
            <person name="Mesquita R.D."/>
            <person name="Alvarenga P.H."/>
            <person name="Alves F."/>
            <person name="Seixas A."/>
            <person name="da Fonseca R.N."/>
            <person name="Fogaca A."/>
            <person name="Logullo C."/>
            <person name="Tanaka A."/>
            <person name="Daffre S."/>
            <person name="Termignoni C."/>
            <person name="Vaz I.S.Jr."/>
            <person name="Oliveira P.L."/>
            <person name="Ribeiro J.M."/>
        </authorList>
    </citation>
    <scope>NUCLEOTIDE SEQUENCE</scope>
    <source>
        <strain evidence="2">Porto Alegre</strain>
    </source>
</reference>
<protein>
    <submittedName>
        <fullName evidence="2">Putative secreted protein</fullName>
    </submittedName>
</protein>
<dbReference type="AlphaFoldDB" id="A0A6M2DBH7"/>
<name>A0A6M2DBH7_RHIMP</name>
<sequence length="72" mass="8341">MAQIDCAEAIAATPACKLILRSIAFFFFTLFVVKAQRVKQLRLSGFRCVHMQQKWQQCSLCSTYEQSYFIIL</sequence>
<evidence type="ECO:0000256" key="1">
    <source>
        <dbReference type="SAM" id="Phobius"/>
    </source>
</evidence>
<organism evidence="2">
    <name type="scientific">Rhipicephalus microplus</name>
    <name type="common">Cattle tick</name>
    <name type="synonym">Boophilus microplus</name>
    <dbReference type="NCBI Taxonomy" id="6941"/>
    <lineage>
        <taxon>Eukaryota</taxon>
        <taxon>Metazoa</taxon>
        <taxon>Ecdysozoa</taxon>
        <taxon>Arthropoda</taxon>
        <taxon>Chelicerata</taxon>
        <taxon>Arachnida</taxon>
        <taxon>Acari</taxon>
        <taxon>Parasitiformes</taxon>
        <taxon>Ixodida</taxon>
        <taxon>Ixodoidea</taxon>
        <taxon>Ixodidae</taxon>
        <taxon>Rhipicephalinae</taxon>
        <taxon>Rhipicephalus</taxon>
        <taxon>Boophilus</taxon>
    </lineage>
</organism>
<feature type="transmembrane region" description="Helical" evidence="1">
    <location>
        <begin position="18"/>
        <end position="35"/>
    </location>
</feature>
<keyword evidence="1" id="KW-0472">Membrane</keyword>
<keyword evidence="1" id="KW-0812">Transmembrane</keyword>
<evidence type="ECO:0000313" key="2">
    <source>
        <dbReference type="EMBL" id="NOV43492.1"/>
    </source>
</evidence>